<dbReference type="AlphaFoldDB" id="A0A6J5GI06"/>
<dbReference type="RefSeq" id="WP_175163923.1">
    <property type="nucleotide sequence ID" value="NZ_CADIKI010000016.1"/>
</dbReference>
<keyword evidence="4" id="KW-1185">Reference proteome</keyword>
<dbReference type="InterPro" id="IPR001584">
    <property type="entry name" value="Integrase_cat-core"/>
</dbReference>
<feature type="region of interest" description="Disordered" evidence="1">
    <location>
        <begin position="707"/>
        <end position="788"/>
    </location>
</feature>
<feature type="compositionally biased region" description="Basic and acidic residues" evidence="1">
    <location>
        <begin position="329"/>
        <end position="340"/>
    </location>
</feature>
<dbReference type="PROSITE" id="PS50994">
    <property type="entry name" value="INTEGRASE"/>
    <property type="match status" value="1"/>
</dbReference>
<feature type="region of interest" description="Disordered" evidence="1">
    <location>
        <begin position="228"/>
        <end position="273"/>
    </location>
</feature>
<dbReference type="InterPro" id="IPR012337">
    <property type="entry name" value="RNaseH-like_sf"/>
</dbReference>
<dbReference type="Proteomes" id="UP000494252">
    <property type="component" value="Unassembled WGS sequence"/>
</dbReference>
<evidence type="ECO:0000259" key="2">
    <source>
        <dbReference type="PROSITE" id="PS50994"/>
    </source>
</evidence>
<accession>A0A6J5GI06</accession>
<feature type="region of interest" description="Disordered" evidence="1">
    <location>
        <begin position="329"/>
        <end position="349"/>
    </location>
</feature>
<reference evidence="3 4" key="1">
    <citation type="submission" date="2020-04" db="EMBL/GenBank/DDBJ databases">
        <authorList>
            <person name="De Canck E."/>
        </authorList>
    </citation>
    <scope>NUCLEOTIDE SEQUENCE [LARGE SCALE GENOMIC DNA]</scope>
    <source>
        <strain evidence="3 4">LMG 27177</strain>
    </source>
</reference>
<feature type="compositionally biased region" description="Basic and acidic residues" evidence="1">
    <location>
        <begin position="181"/>
        <end position="195"/>
    </location>
</feature>
<dbReference type="EMBL" id="CADIKI010000016">
    <property type="protein sequence ID" value="CAB3801159.1"/>
    <property type="molecule type" value="Genomic_DNA"/>
</dbReference>
<feature type="region of interest" description="Disordered" evidence="1">
    <location>
        <begin position="163"/>
        <end position="197"/>
    </location>
</feature>
<dbReference type="GO" id="GO:0003676">
    <property type="term" value="F:nucleic acid binding"/>
    <property type="evidence" value="ECO:0007669"/>
    <property type="project" value="InterPro"/>
</dbReference>
<feature type="compositionally biased region" description="Basic and acidic residues" evidence="1">
    <location>
        <begin position="777"/>
        <end position="788"/>
    </location>
</feature>
<evidence type="ECO:0000313" key="4">
    <source>
        <dbReference type="Proteomes" id="UP000494252"/>
    </source>
</evidence>
<evidence type="ECO:0000256" key="1">
    <source>
        <dbReference type="SAM" id="MobiDB-lite"/>
    </source>
</evidence>
<name>A0A6J5GI06_9BURK</name>
<dbReference type="GO" id="GO:0015074">
    <property type="term" value="P:DNA integration"/>
    <property type="evidence" value="ECO:0007669"/>
    <property type="project" value="InterPro"/>
</dbReference>
<dbReference type="Gene3D" id="3.30.420.10">
    <property type="entry name" value="Ribonuclease H-like superfamily/Ribonuclease H"/>
    <property type="match status" value="1"/>
</dbReference>
<feature type="compositionally biased region" description="Polar residues" evidence="1">
    <location>
        <begin position="166"/>
        <end position="180"/>
    </location>
</feature>
<sequence>MPSKVRIPGPVYINQIYRDLANDVLYRVVHTGYGQPNTYLVRLDGSRLIVRSIPTDEFRPLAGLNATATGGFVLEDDPYADLGRGVRATPAHGRQSQTNCGYIRDLVNRDSQKGRHQFVQLLKAGAARARIFDEHAEKLKVQPKTLRKYFLLWLQRGMTPRAVMSSYPNSGRSNRPGTTRRQYEHHPGRRAEIRRPQTMLPSVYRDRVLRWMADRYFTHGQAVWDAGLPEDPKTQSAGRANNAKARGRGAARRSTPGGRERGKRGWNRGSRDRPTALDVVDRANYLLRCERLVKNAKGEATAVELLDHSAISEEIFRHALRDCDVGRRKRHSMGEAESRTRGRTPRGHALQHCRGPGHVFMVDATIADIYLVSCFDRTLVVGRPTVYFVVDLWSRMIVGLHVSFRPPSFEGAALALQNMASPKEEFCAQYGFTITVDEWPCAHLPVRFHCDRGCEYKQSLPWKRIGKVFAVGIDNSAAFEPFWRGVIERRFGIIPLIAQRHGYGIVEGHRDAPRNFNSALDALWTRSEFIRELLRAIHLYHRTPISGEIYTPEEMVTSGKPNTPLERWNWGVNHSLAMLQSCAVDDIRHAVFPEAEATITAAGFRVNNAHYTPEMPMDRIAATYGRVSRQKVRILYNPDEMGQIDFSPRDEFPRFANLAGTNRHDLCGVTTTEWEQFRTLESRNARQARQDNEGMRMVQALNSNADRHRAMQQQDTALQVAGRKRPDATRVSHAKKVEASLEQKSPATPKPPNDGKAISLSPAARLQQLTDISGSRLLDDPGGRRSRR</sequence>
<protein>
    <recommendedName>
        <fullName evidence="2">Integrase catalytic domain-containing protein</fullName>
    </recommendedName>
</protein>
<feature type="domain" description="Integrase catalytic" evidence="2">
    <location>
        <begin position="352"/>
        <end position="560"/>
    </location>
</feature>
<feature type="compositionally biased region" description="Basic and acidic residues" evidence="1">
    <location>
        <begin position="724"/>
        <end position="741"/>
    </location>
</feature>
<dbReference type="SUPFAM" id="SSF53098">
    <property type="entry name" value="Ribonuclease H-like"/>
    <property type="match status" value="1"/>
</dbReference>
<proteinExistence type="predicted"/>
<gene>
    <name evidence="3" type="ORF">LMG27177_04982</name>
</gene>
<organism evidence="3 4">
    <name type="scientific">Paraburkholderia fynbosensis</name>
    <dbReference type="NCBI Taxonomy" id="1200993"/>
    <lineage>
        <taxon>Bacteria</taxon>
        <taxon>Pseudomonadati</taxon>
        <taxon>Pseudomonadota</taxon>
        <taxon>Betaproteobacteria</taxon>
        <taxon>Burkholderiales</taxon>
        <taxon>Burkholderiaceae</taxon>
        <taxon>Paraburkholderia</taxon>
    </lineage>
</organism>
<evidence type="ECO:0000313" key="3">
    <source>
        <dbReference type="EMBL" id="CAB3801159.1"/>
    </source>
</evidence>
<dbReference type="InterPro" id="IPR036397">
    <property type="entry name" value="RNaseH_sf"/>
</dbReference>